<dbReference type="GO" id="GO:0005886">
    <property type="term" value="C:plasma membrane"/>
    <property type="evidence" value="ECO:0007669"/>
    <property type="project" value="UniProtKB-SubCell"/>
</dbReference>
<dbReference type="OrthoDB" id="77201at2759"/>
<name>A0A485KBA3_9STRA</name>
<dbReference type="InterPro" id="IPR017853">
    <property type="entry name" value="GH"/>
</dbReference>
<feature type="domain" description="Ricin B lectin" evidence="15">
    <location>
        <begin position="333"/>
        <end position="458"/>
    </location>
</feature>
<dbReference type="Proteomes" id="UP000332933">
    <property type="component" value="Unassembled WGS sequence"/>
</dbReference>
<keyword evidence="4" id="KW-1003">Cell membrane</keyword>
<evidence type="ECO:0000256" key="5">
    <source>
        <dbReference type="ARBA" id="ARBA00022801"/>
    </source>
</evidence>
<keyword evidence="18" id="KW-1185">Reference proteome</keyword>
<proteinExistence type="predicted"/>
<dbReference type="InterPro" id="IPR035992">
    <property type="entry name" value="Ricin_B-like_lectins"/>
</dbReference>
<keyword evidence="7" id="KW-0325">Glycoprotein</keyword>
<dbReference type="PROSITE" id="PS50231">
    <property type="entry name" value="RICIN_B_LECTIN"/>
    <property type="match status" value="1"/>
</dbReference>
<dbReference type="SUPFAM" id="SSF51445">
    <property type="entry name" value="(Trans)glycosidases"/>
    <property type="match status" value="1"/>
</dbReference>
<dbReference type="PANTHER" id="PTHR16631">
    <property type="entry name" value="GLUCAN 1,3-BETA-GLUCOSIDASE"/>
    <property type="match status" value="1"/>
</dbReference>
<keyword evidence="9" id="KW-0961">Cell wall biogenesis/degradation</keyword>
<dbReference type="SUPFAM" id="SSF50370">
    <property type="entry name" value="Ricin B-like lectins"/>
    <property type="match status" value="1"/>
</dbReference>
<feature type="transmembrane region" description="Helical" evidence="14">
    <location>
        <begin position="26"/>
        <end position="46"/>
    </location>
</feature>
<accession>A0A485KBA3</accession>
<dbReference type="Gene3D" id="3.20.20.80">
    <property type="entry name" value="Glycosidases"/>
    <property type="match status" value="2"/>
</dbReference>
<evidence type="ECO:0000256" key="3">
    <source>
        <dbReference type="ARBA" id="ARBA00012780"/>
    </source>
</evidence>
<evidence type="ECO:0000313" key="17">
    <source>
        <dbReference type="EMBL" id="VFT79385.1"/>
    </source>
</evidence>
<evidence type="ECO:0000256" key="12">
    <source>
        <dbReference type="ARBA" id="ARBA00042373"/>
    </source>
</evidence>
<evidence type="ECO:0000256" key="7">
    <source>
        <dbReference type="ARBA" id="ARBA00023180"/>
    </source>
</evidence>
<evidence type="ECO:0000256" key="2">
    <source>
        <dbReference type="ARBA" id="ARBA00004236"/>
    </source>
</evidence>
<dbReference type="InterPro" id="IPR000772">
    <property type="entry name" value="Ricin_B_lectin"/>
</dbReference>
<keyword evidence="14" id="KW-0812">Transmembrane</keyword>
<evidence type="ECO:0000256" key="1">
    <source>
        <dbReference type="ARBA" id="ARBA00000382"/>
    </source>
</evidence>
<sequence length="466" mass="51339">MDVLTPNEDLEFASAPPKQAKSSRKWLGLVASLFVVGGTALGLVLFQSSTATTAALVGTGNDFAVCYDSYDDSHIDAHFKTIRQRFTGVRTYQTRGFRNAIDAAADAGLRIHAGVWIQTDDASVAADMQAVVDGVRRHPSTVQTVFVGNEELHNGWNQGAVLTRVRQMKQKLAAAGFGWVPVGSVQVDGDWAGATALAAECDVVGANIHPFFSASAVSTYDPIQDLNARWATLVRQFGSKAVVTETGWPTDGSQFQSHWPSFDLAEKFARQVADWVHGNGGTMPAYFMYHDNPTKLGDFEKHFGLATSNGQWKFVQAQPQPQPPPPPPSTDIKGVVFVQSDQVLAVTDDRNVEFHGRWGDDWVYDWASQWTIRGSLVVSWEASTQTDVCLDAYQPWDGGIVHVWPCDGGNANQKWKYDTKTHQLRHTGHSGFCLDMASEDNTPQLWTCHPVSSSWVASQQFEFWQK</sequence>
<dbReference type="Gene3D" id="2.80.10.50">
    <property type="match status" value="1"/>
</dbReference>
<evidence type="ECO:0000256" key="8">
    <source>
        <dbReference type="ARBA" id="ARBA00023277"/>
    </source>
</evidence>
<dbReference type="GO" id="GO:0042973">
    <property type="term" value="F:glucan endo-1,3-beta-D-glucosidase activity"/>
    <property type="evidence" value="ECO:0007669"/>
    <property type="project" value="UniProtKB-EC"/>
</dbReference>
<comment type="catalytic activity">
    <reaction evidence="1">
        <text>Hydrolysis of (1-&gt;3)-beta-D-glucosidic linkages in (1-&gt;3)-beta-D-glucans.</text>
        <dbReference type="EC" id="3.2.1.39"/>
    </reaction>
</comment>
<reference evidence="17 18" key="1">
    <citation type="submission" date="2019-03" db="EMBL/GenBank/DDBJ databases">
        <authorList>
            <person name="Gaulin E."/>
            <person name="Dumas B."/>
        </authorList>
    </citation>
    <scope>NUCLEOTIDE SEQUENCE [LARGE SCALE GENOMIC DNA]</scope>
    <source>
        <strain evidence="17">CBS 568.67</strain>
    </source>
</reference>
<gene>
    <name evidence="17" type="primary">Aste57867_2182</name>
    <name evidence="16" type="ORF">As57867_002177</name>
    <name evidence="17" type="ORF">ASTE57867_2182</name>
</gene>
<keyword evidence="14" id="KW-1133">Transmembrane helix</keyword>
<keyword evidence="10" id="KW-0624">Polysaccharide degradation</keyword>
<evidence type="ECO:0000256" key="10">
    <source>
        <dbReference type="ARBA" id="ARBA00023326"/>
    </source>
</evidence>
<protein>
    <recommendedName>
        <fullName evidence="3">glucan endo-1,3-beta-D-glucosidase</fullName>
        <ecNumber evidence="3">3.2.1.39</ecNumber>
    </recommendedName>
    <alternativeName>
        <fullName evidence="13">Endo-1,3-beta-glucanase btgC</fullName>
    </alternativeName>
    <alternativeName>
        <fullName evidence="12">Laminarinase btgC</fullName>
    </alternativeName>
</protein>
<dbReference type="EC" id="3.2.1.39" evidence="3"/>
<evidence type="ECO:0000256" key="9">
    <source>
        <dbReference type="ARBA" id="ARBA00023316"/>
    </source>
</evidence>
<keyword evidence="8" id="KW-0119">Carbohydrate metabolism</keyword>
<keyword evidence="5" id="KW-0378">Hydrolase</keyword>
<dbReference type="Pfam" id="PF00652">
    <property type="entry name" value="Ricin_B_lectin"/>
    <property type="match status" value="1"/>
</dbReference>
<evidence type="ECO:0000313" key="18">
    <source>
        <dbReference type="Proteomes" id="UP000332933"/>
    </source>
</evidence>
<evidence type="ECO:0000256" key="11">
    <source>
        <dbReference type="ARBA" id="ARBA00037649"/>
    </source>
</evidence>
<dbReference type="AlphaFoldDB" id="A0A485KBA3"/>
<dbReference type="EMBL" id="VJMH01000228">
    <property type="protein sequence ID" value="KAF0717633.1"/>
    <property type="molecule type" value="Genomic_DNA"/>
</dbReference>
<evidence type="ECO:0000259" key="15">
    <source>
        <dbReference type="SMART" id="SM00458"/>
    </source>
</evidence>
<evidence type="ECO:0000313" key="16">
    <source>
        <dbReference type="EMBL" id="KAF0717633.1"/>
    </source>
</evidence>
<dbReference type="GO" id="GO:0000272">
    <property type="term" value="P:polysaccharide catabolic process"/>
    <property type="evidence" value="ECO:0007669"/>
    <property type="project" value="UniProtKB-KW"/>
</dbReference>
<dbReference type="InterPro" id="IPR050732">
    <property type="entry name" value="Beta-glucan_modifiers"/>
</dbReference>
<reference evidence="16" key="2">
    <citation type="submission" date="2019-06" db="EMBL/GenBank/DDBJ databases">
        <title>Genomics analysis of Aphanomyces spp. identifies a new class of oomycete effector associated with host adaptation.</title>
        <authorList>
            <person name="Gaulin E."/>
        </authorList>
    </citation>
    <scope>NUCLEOTIDE SEQUENCE</scope>
    <source>
        <strain evidence="16">CBS 578.67</strain>
    </source>
</reference>
<dbReference type="EMBL" id="CAADRA010000228">
    <property type="protein sequence ID" value="VFT79385.1"/>
    <property type="molecule type" value="Genomic_DNA"/>
</dbReference>
<dbReference type="SMART" id="SM00458">
    <property type="entry name" value="RICIN"/>
    <property type="match status" value="1"/>
</dbReference>
<evidence type="ECO:0000256" key="6">
    <source>
        <dbReference type="ARBA" id="ARBA00023136"/>
    </source>
</evidence>
<dbReference type="GO" id="GO:0071555">
    <property type="term" value="P:cell wall organization"/>
    <property type="evidence" value="ECO:0007669"/>
    <property type="project" value="UniProtKB-KW"/>
</dbReference>
<evidence type="ECO:0000256" key="4">
    <source>
        <dbReference type="ARBA" id="ARBA00022475"/>
    </source>
</evidence>
<evidence type="ECO:0000256" key="13">
    <source>
        <dbReference type="ARBA" id="ARBA00043078"/>
    </source>
</evidence>
<dbReference type="PANTHER" id="PTHR16631:SF17">
    <property type="entry name" value="GLUCAN ENDO-1,3-BETA-GLUCOSIDASE BTGC"/>
    <property type="match status" value="1"/>
</dbReference>
<organism evidence="17 18">
    <name type="scientific">Aphanomyces stellatus</name>
    <dbReference type="NCBI Taxonomy" id="120398"/>
    <lineage>
        <taxon>Eukaryota</taxon>
        <taxon>Sar</taxon>
        <taxon>Stramenopiles</taxon>
        <taxon>Oomycota</taxon>
        <taxon>Saprolegniomycetes</taxon>
        <taxon>Saprolegniales</taxon>
        <taxon>Verrucalvaceae</taxon>
        <taxon>Aphanomyces</taxon>
    </lineage>
</organism>
<comment type="subcellular location">
    <subcellularLocation>
        <location evidence="2">Cell membrane</location>
    </subcellularLocation>
</comment>
<comment type="function">
    <text evidence="11">Glucanases play a role in cell expansion during growth, in cell-cell fusion during mating, and in spore release during sporulation. This enzyme may be involved in beta-glucan degradation. Active on laminarin and lichenan.</text>
</comment>
<keyword evidence="6 14" id="KW-0472">Membrane</keyword>
<evidence type="ECO:0000256" key="14">
    <source>
        <dbReference type="SAM" id="Phobius"/>
    </source>
</evidence>